<name>J0CM53_RHILT</name>
<dbReference type="HOGENOM" id="CLU_1739072_0_0_5"/>
<protein>
    <submittedName>
        <fullName evidence="1">Uncharacterized protein</fullName>
    </submittedName>
</protein>
<dbReference type="Proteomes" id="UP000005732">
    <property type="component" value="Unassembled WGS sequence"/>
</dbReference>
<reference evidence="1 2" key="1">
    <citation type="submission" date="2012-02" db="EMBL/GenBank/DDBJ databases">
        <title>Improved High-Quality Draft Sequence of Rhizobium leguminosarum bv. trifolii WSM2297.</title>
        <authorList>
            <consortium name="US DOE Joint Genome Institute"/>
            <person name="Lucas S."/>
            <person name="Han J."/>
            <person name="Lapidus A."/>
            <person name="Cheng J.-F."/>
            <person name="Goodwin L."/>
            <person name="Pitluck S."/>
            <person name="Peters L."/>
            <person name="Ovchinnikova G."/>
            <person name="Zhang X."/>
            <person name="Detter J.C."/>
            <person name="Han C."/>
            <person name="Tapia R."/>
            <person name="Land M."/>
            <person name="Hauser L."/>
            <person name="Kyrpides N."/>
            <person name="Ivanova N."/>
            <person name="Pagani I."/>
            <person name="Brau L."/>
            <person name="Yates R."/>
            <person name="O'Hara G."/>
            <person name="Rui T."/>
            <person name="Howieson J."/>
            <person name="Reeve W."/>
            <person name="Woyke T."/>
        </authorList>
    </citation>
    <scope>NUCLEOTIDE SEQUENCE [LARGE SCALE GENOMIC DNA]</scope>
    <source>
        <strain evidence="1 2">WSM2297</strain>
    </source>
</reference>
<gene>
    <name evidence="1" type="ORF">Rleg4DRAFT_2285</name>
</gene>
<proteinExistence type="predicted"/>
<accession>J0CM53</accession>
<dbReference type="RefSeq" id="WP_003581356.1">
    <property type="nucleotide sequence ID" value="NZ_JH719395.1"/>
</dbReference>
<organism evidence="1 2">
    <name type="scientific">Rhizobium leguminosarum bv. trifolii WSM2297</name>
    <dbReference type="NCBI Taxonomy" id="754762"/>
    <lineage>
        <taxon>Bacteria</taxon>
        <taxon>Pseudomonadati</taxon>
        <taxon>Pseudomonadota</taxon>
        <taxon>Alphaproteobacteria</taxon>
        <taxon>Hyphomicrobiales</taxon>
        <taxon>Rhizobiaceae</taxon>
        <taxon>Rhizobium/Agrobacterium group</taxon>
        <taxon>Rhizobium</taxon>
    </lineage>
</organism>
<evidence type="ECO:0000313" key="1">
    <source>
        <dbReference type="EMBL" id="EJC80650.1"/>
    </source>
</evidence>
<sequence>MNFYTVTSLNGSSTTSAHHIEDAVNGFARKYLGAAGAVAWASKSANRDPAKFDGSTKVLLLEGESNFSEDPQASKMPSDPSKARSIWIFEPRRRYDQILSSLNEVRDGQLETALREIAVLAPMIKDLCLAAVVRQINEVLPAHLRCSISF</sequence>
<evidence type="ECO:0000313" key="2">
    <source>
        <dbReference type="Proteomes" id="UP000005732"/>
    </source>
</evidence>
<dbReference type="EMBL" id="JH719395">
    <property type="protein sequence ID" value="EJC80650.1"/>
    <property type="molecule type" value="Genomic_DNA"/>
</dbReference>
<dbReference type="AlphaFoldDB" id="J0CM53"/>